<dbReference type="OrthoDB" id="3193253at2759"/>
<reference evidence="2 3" key="1">
    <citation type="journal article" date="2019" name="Nat. Ecol. Evol.">
        <title>Megaphylogeny resolves global patterns of mushroom evolution.</title>
        <authorList>
            <person name="Varga T."/>
            <person name="Krizsan K."/>
            <person name="Foldi C."/>
            <person name="Dima B."/>
            <person name="Sanchez-Garcia M."/>
            <person name="Sanchez-Ramirez S."/>
            <person name="Szollosi G.J."/>
            <person name="Szarkandi J.G."/>
            <person name="Papp V."/>
            <person name="Albert L."/>
            <person name="Andreopoulos W."/>
            <person name="Angelini C."/>
            <person name="Antonin V."/>
            <person name="Barry K.W."/>
            <person name="Bougher N.L."/>
            <person name="Buchanan P."/>
            <person name="Buyck B."/>
            <person name="Bense V."/>
            <person name="Catcheside P."/>
            <person name="Chovatia M."/>
            <person name="Cooper J."/>
            <person name="Damon W."/>
            <person name="Desjardin D."/>
            <person name="Finy P."/>
            <person name="Geml J."/>
            <person name="Haridas S."/>
            <person name="Hughes K."/>
            <person name="Justo A."/>
            <person name="Karasinski D."/>
            <person name="Kautmanova I."/>
            <person name="Kiss B."/>
            <person name="Kocsube S."/>
            <person name="Kotiranta H."/>
            <person name="LaButti K.M."/>
            <person name="Lechner B.E."/>
            <person name="Liimatainen K."/>
            <person name="Lipzen A."/>
            <person name="Lukacs Z."/>
            <person name="Mihaltcheva S."/>
            <person name="Morgado L.N."/>
            <person name="Niskanen T."/>
            <person name="Noordeloos M.E."/>
            <person name="Ohm R.A."/>
            <person name="Ortiz-Santana B."/>
            <person name="Ovrebo C."/>
            <person name="Racz N."/>
            <person name="Riley R."/>
            <person name="Savchenko A."/>
            <person name="Shiryaev A."/>
            <person name="Soop K."/>
            <person name="Spirin V."/>
            <person name="Szebenyi C."/>
            <person name="Tomsovsky M."/>
            <person name="Tulloss R.E."/>
            <person name="Uehling J."/>
            <person name="Grigoriev I.V."/>
            <person name="Vagvolgyi C."/>
            <person name="Papp T."/>
            <person name="Martin F.M."/>
            <person name="Miettinen O."/>
            <person name="Hibbett D.S."/>
            <person name="Nagy L.G."/>
        </authorList>
    </citation>
    <scope>NUCLEOTIDE SEQUENCE [LARGE SCALE GENOMIC DNA]</scope>
    <source>
        <strain evidence="2 3">CBS 166.37</strain>
    </source>
</reference>
<dbReference type="STRING" id="68775.A0A5C3M8J5"/>
<evidence type="ECO:0000313" key="2">
    <source>
        <dbReference type="EMBL" id="TFK41744.1"/>
    </source>
</evidence>
<accession>A0A5C3M8J5</accession>
<feature type="transmembrane region" description="Helical" evidence="1">
    <location>
        <begin position="69"/>
        <end position="90"/>
    </location>
</feature>
<sequence>MLVYRVYALTNRSIAIVSLLVLIMLSQCCIAIYAVCNLGTRNAALPLPNYNLETFHICLLSTKPALETIYLAVSVLFDVVVFIITVIRTFSLCTTLPRKNLSWTMLRDGALYFCVILSGNIIWMAFAMRVRPTLKQINGQSSMILTSIMINRLTLSLRKAGRQTVNSNYSNAIRSLILI</sequence>
<dbReference type="Proteomes" id="UP000308652">
    <property type="component" value="Unassembled WGS sequence"/>
</dbReference>
<keyword evidence="1" id="KW-0812">Transmembrane</keyword>
<organism evidence="2 3">
    <name type="scientific">Crucibulum laeve</name>
    <dbReference type="NCBI Taxonomy" id="68775"/>
    <lineage>
        <taxon>Eukaryota</taxon>
        <taxon>Fungi</taxon>
        <taxon>Dikarya</taxon>
        <taxon>Basidiomycota</taxon>
        <taxon>Agaricomycotina</taxon>
        <taxon>Agaricomycetes</taxon>
        <taxon>Agaricomycetidae</taxon>
        <taxon>Agaricales</taxon>
        <taxon>Agaricineae</taxon>
        <taxon>Nidulariaceae</taxon>
        <taxon>Crucibulum</taxon>
    </lineage>
</organism>
<keyword evidence="1" id="KW-1133">Transmembrane helix</keyword>
<gene>
    <name evidence="2" type="ORF">BDQ12DRAFT_394661</name>
</gene>
<dbReference type="AlphaFoldDB" id="A0A5C3M8J5"/>
<keyword evidence="1" id="KW-0472">Membrane</keyword>
<evidence type="ECO:0000256" key="1">
    <source>
        <dbReference type="SAM" id="Phobius"/>
    </source>
</evidence>
<protein>
    <submittedName>
        <fullName evidence="2">Uncharacterized protein</fullName>
    </submittedName>
</protein>
<feature type="transmembrane region" description="Helical" evidence="1">
    <location>
        <begin position="110"/>
        <end position="128"/>
    </location>
</feature>
<evidence type="ECO:0000313" key="3">
    <source>
        <dbReference type="Proteomes" id="UP000308652"/>
    </source>
</evidence>
<dbReference type="EMBL" id="ML213594">
    <property type="protein sequence ID" value="TFK41744.1"/>
    <property type="molecule type" value="Genomic_DNA"/>
</dbReference>
<keyword evidence="3" id="KW-1185">Reference proteome</keyword>
<proteinExistence type="predicted"/>
<feature type="transmembrane region" description="Helical" evidence="1">
    <location>
        <begin position="14"/>
        <end position="36"/>
    </location>
</feature>
<name>A0A5C3M8J5_9AGAR</name>